<proteinExistence type="predicted"/>
<evidence type="ECO:0000313" key="5">
    <source>
        <dbReference type="Proteomes" id="UP000197781"/>
    </source>
</evidence>
<gene>
    <name evidence="4" type="ORF">BP422_06735</name>
</gene>
<evidence type="ECO:0000259" key="3">
    <source>
        <dbReference type="PROSITE" id="PS51635"/>
    </source>
</evidence>
<evidence type="ECO:0000256" key="2">
    <source>
        <dbReference type="PROSITE-ProRule" id="PRU01161"/>
    </source>
</evidence>
<dbReference type="AlphaFoldDB" id="A0A220ME95"/>
<evidence type="ECO:0000313" key="4">
    <source>
        <dbReference type="EMBL" id="ASJ53272.1"/>
    </source>
</evidence>
<dbReference type="CDD" id="cd07207">
    <property type="entry name" value="Pat_ExoU_VipD_like"/>
    <property type="match status" value="1"/>
</dbReference>
<dbReference type="InterPro" id="IPR016035">
    <property type="entry name" value="Acyl_Trfase/lysoPLipase"/>
</dbReference>
<evidence type="ECO:0000256" key="1">
    <source>
        <dbReference type="ARBA" id="ARBA00023098"/>
    </source>
</evidence>
<accession>A0A220ME95</accession>
<sequence length="309" mass="34652">MKADAVFEGGGVKGIAFIGALRVMEENGYTWERLAGTSAGSIVAALLSAGYSSHELKPIFEELDYLHFLKRSGLGRLPLIGPIYELVMREGVYRADRIELFIEKLLQRKGVRTFGDLPPGKLKVVASDVTDGKMLIFPDDLARYGVEPDDFPVARAVRMSSSIPFFFQPAKLQSAGHVHYIVDGALLSNYPVWLFDVPGTPRWPTIGFRLSDDQDKREATSIKGLFSFSRGLLATMLDAHDRLYVEKAKAVRTIFIHTLGVRTTQFQLSKEIRQQLFESGEAAAHKFLAQWDFEDYVKVFRNTSPKMLV</sequence>
<dbReference type="PANTHER" id="PTHR46394:SF1">
    <property type="entry name" value="PNPLA DOMAIN-CONTAINING PROTEIN"/>
    <property type="match status" value="1"/>
</dbReference>
<feature type="short sequence motif" description="GXSXG" evidence="2">
    <location>
        <begin position="36"/>
        <end position="40"/>
    </location>
</feature>
<dbReference type="InterPro" id="IPR002641">
    <property type="entry name" value="PNPLA_dom"/>
</dbReference>
<dbReference type="PANTHER" id="PTHR46394">
    <property type="entry name" value="ANNEXIN"/>
    <property type="match status" value="1"/>
</dbReference>
<dbReference type="EMBL" id="CP018145">
    <property type="protein sequence ID" value="ASJ53272.1"/>
    <property type="molecule type" value="Genomic_DNA"/>
</dbReference>
<dbReference type="GO" id="GO:0016787">
    <property type="term" value="F:hydrolase activity"/>
    <property type="evidence" value="ECO:0007669"/>
    <property type="project" value="UniProtKB-UniRule"/>
</dbReference>
<dbReference type="PROSITE" id="PS51635">
    <property type="entry name" value="PNPLA"/>
    <property type="match status" value="1"/>
</dbReference>
<feature type="active site" description="Nucleophile" evidence="2">
    <location>
        <position position="38"/>
    </location>
</feature>
<dbReference type="GO" id="GO:0016042">
    <property type="term" value="P:lipid catabolic process"/>
    <property type="evidence" value="ECO:0007669"/>
    <property type="project" value="UniProtKB-UniRule"/>
</dbReference>
<dbReference type="Gene3D" id="3.40.1090.10">
    <property type="entry name" value="Cytosolic phospholipase A2 catalytic domain"/>
    <property type="match status" value="2"/>
</dbReference>
<feature type="domain" description="PNPLA" evidence="3">
    <location>
        <begin position="5"/>
        <end position="196"/>
    </location>
</feature>
<keyword evidence="2" id="KW-0442">Lipid degradation</keyword>
<dbReference type="Pfam" id="PF01734">
    <property type="entry name" value="Patatin"/>
    <property type="match status" value="1"/>
</dbReference>
<protein>
    <submittedName>
        <fullName evidence="4">Phospholipase</fullName>
    </submittedName>
</protein>
<reference evidence="4 5" key="1">
    <citation type="submission" date="2016-11" db="EMBL/GenBank/DDBJ databases">
        <authorList>
            <person name="Jaros S."/>
            <person name="Januszkiewicz K."/>
            <person name="Wedrychowicz H."/>
        </authorList>
    </citation>
    <scope>NUCLEOTIDE SEQUENCE [LARGE SCALE GENOMIC DNA]</scope>
    <source>
        <strain evidence="4 5">NF2</strain>
    </source>
</reference>
<keyword evidence="2" id="KW-0378">Hydrolase</keyword>
<dbReference type="SUPFAM" id="SSF52151">
    <property type="entry name" value="FabD/lysophospholipase-like"/>
    <property type="match status" value="1"/>
</dbReference>
<keyword evidence="1 2" id="KW-0443">Lipid metabolism</keyword>
<dbReference type="InterPro" id="IPR052580">
    <property type="entry name" value="Lipid_Hydrolase"/>
</dbReference>
<dbReference type="Proteomes" id="UP000197781">
    <property type="component" value="Chromosome"/>
</dbReference>
<dbReference type="KEGG" id="bfm:BP422_06735"/>
<name>A0A220ME95_9BACL</name>
<dbReference type="RefSeq" id="WP_088907107.1">
    <property type="nucleotide sequence ID" value="NZ_CP018145.1"/>
</dbReference>
<feature type="short sequence motif" description="GXGXXG" evidence="2">
    <location>
        <begin position="9"/>
        <end position="14"/>
    </location>
</feature>
<feature type="active site" description="Proton acceptor" evidence="2">
    <location>
        <position position="183"/>
    </location>
</feature>
<feature type="short sequence motif" description="DGA/G" evidence="2">
    <location>
        <begin position="183"/>
        <end position="185"/>
    </location>
</feature>
<organism evidence="4 5">
    <name type="scientific">Brevibacillus formosus</name>
    <dbReference type="NCBI Taxonomy" id="54913"/>
    <lineage>
        <taxon>Bacteria</taxon>
        <taxon>Bacillati</taxon>
        <taxon>Bacillota</taxon>
        <taxon>Bacilli</taxon>
        <taxon>Bacillales</taxon>
        <taxon>Paenibacillaceae</taxon>
        <taxon>Brevibacillus</taxon>
    </lineage>
</organism>